<proteinExistence type="predicted"/>
<evidence type="ECO:0000313" key="1">
    <source>
        <dbReference type="EMBL" id="KIM41219.1"/>
    </source>
</evidence>
<dbReference type="EMBL" id="KN831780">
    <property type="protein sequence ID" value="KIM41219.1"/>
    <property type="molecule type" value="Genomic_DNA"/>
</dbReference>
<dbReference type="HOGENOM" id="CLU_2441102_0_0_1"/>
<gene>
    <name evidence="1" type="ORF">M413DRAFT_144623</name>
</gene>
<dbReference type="AlphaFoldDB" id="A0A0C3CAI2"/>
<reference evidence="1 2" key="1">
    <citation type="submission" date="2014-04" db="EMBL/GenBank/DDBJ databases">
        <authorList>
            <consortium name="DOE Joint Genome Institute"/>
            <person name="Kuo A."/>
            <person name="Gay G."/>
            <person name="Dore J."/>
            <person name="Kohler A."/>
            <person name="Nagy L.G."/>
            <person name="Floudas D."/>
            <person name="Copeland A."/>
            <person name="Barry K.W."/>
            <person name="Cichocki N."/>
            <person name="Veneault-Fourrey C."/>
            <person name="LaButti K."/>
            <person name="Lindquist E.A."/>
            <person name="Lipzen A."/>
            <person name="Lundell T."/>
            <person name="Morin E."/>
            <person name="Murat C."/>
            <person name="Sun H."/>
            <person name="Tunlid A."/>
            <person name="Henrissat B."/>
            <person name="Grigoriev I.V."/>
            <person name="Hibbett D.S."/>
            <person name="Martin F."/>
            <person name="Nordberg H.P."/>
            <person name="Cantor M.N."/>
            <person name="Hua S.X."/>
        </authorList>
    </citation>
    <scope>NUCLEOTIDE SEQUENCE [LARGE SCALE GENOMIC DNA]</scope>
    <source>
        <strain evidence="2">h7</strain>
    </source>
</reference>
<dbReference type="Proteomes" id="UP000053424">
    <property type="component" value="Unassembled WGS sequence"/>
</dbReference>
<accession>A0A0C3CAI2</accession>
<name>A0A0C3CAI2_HEBCY</name>
<dbReference type="OrthoDB" id="2788229at2759"/>
<evidence type="ECO:0000313" key="2">
    <source>
        <dbReference type="Proteomes" id="UP000053424"/>
    </source>
</evidence>
<reference evidence="2" key="2">
    <citation type="submission" date="2015-01" db="EMBL/GenBank/DDBJ databases">
        <title>Evolutionary Origins and Diversification of the Mycorrhizal Mutualists.</title>
        <authorList>
            <consortium name="DOE Joint Genome Institute"/>
            <consortium name="Mycorrhizal Genomics Consortium"/>
            <person name="Kohler A."/>
            <person name="Kuo A."/>
            <person name="Nagy L.G."/>
            <person name="Floudas D."/>
            <person name="Copeland A."/>
            <person name="Barry K.W."/>
            <person name="Cichocki N."/>
            <person name="Veneault-Fourrey C."/>
            <person name="LaButti K."/>
            <person name="Lindquist E.A."/>
            <person name="Lipzen A."/>
            <person name="Lundell T."/>
            <person name="Morin E."/>
            <person name="Murat C."/>
            <person name="Riley R."/>
            <person name="Ohm R."/>
            <person name="Sun H."/>
            <person name="Tunlid A."/>
            <person name="Henrissat B."/>
            <person name="Grigoriev I.V."/>
            <person name="Hibbett D.S."/>
            <person name="Martin F."/>
        </authorList>
    </citation>
    <scope>NUCLEOTIDE SEQUENCE [LARGE SCALE GENOMIC DNA]</scope>
    <source>
        <strain evidence="2">h7</strain>
    </source>
</reference>
<sequence>MTGYNNLAPELIDMVFDELCSDLNSSWSCSDDYEKENIFRSCLPVSTDFRHRVLSRLCSYVFLRLKDAATNVARLREVISQPSNSRLGGD</sequence>
<protein>
    <submittedName>
        <fullName evidence="1">Uncharacterized protein</fullName>
    </submittedName>
</protein>
<keyword evidence="2" id="KW-1185">Reference proteome</keyword>
<organism evidence="1 2">
    <name type="scientific">Hebeloma cylindrosporum</name>
    <dbReference type="NCBI Taxonomy" id="76867"/>
    <lineage>
        <taxon>Eukaryota</taxon>
        <taxon>Fungi</taxon>
        <taxon>Dikarya</taxon>
        <taxon>Basidiomycota</taxon>
        <taxon>Agaricomycotina</taxon>
        <taxon>Agaricomycetes</taxon>
        <taxon>Agaricomycetidae</taxon>
        <taxon>Agaricales</taxon>
        <taxon>Agaricineae</taxon>
        <taxon>Hymenogastraceae</taxon>
        <taxon>Hebeloma</taxon>
    </lineage>
</organism>